<protein>
    <recommendedName>
        <fullName evidence="2">Stage 0 sporulation protein A homolog</fullName>
    </recommendedName>
</protein>
<name>A0ABZ3EYM2_9FIRM</name>
<dbReference type="Gene3D" id="3.40.50.2300">
    <property type="match status" value="1"/>
</dbReference>
<dbReference type="EMBL" id="CP146256">
    <property type="protein sequence ID" value="XAH74655.1"/>
    <property type="molecule type" value="Genomic_DNA"/>
</dbReference>
<dbReference type="PRINTS" id="PR00032">
    <property type="entry name" value="HTHARAC"/>
</dbReference>
<keyword evidence="3" id="KW-0963">Cytoplasm</keyword>
<dbReference type="RefSeq" id="WP_342758239.1">
    <property type="nucleotide sequence ID" value="NZ_CP146256.1"/>
</dbReference>
<keyword evidence="8" id="KW-0804">Transcription</keyword>
<proteinExistence type="predicted"/>
<dbReference type="InterPro" id="IPR001789">
    <property type="entry name" value="Sig_transdc_resp-reg_receiver"/>
</dbReference>
<feature type="domain" description="Response regulatory" evidence="12">
    <location>
        <begin position="3"/>
        <end position="120"/>
    </location>
</feature>
<dbReference type="InterPro" id="IPR018060">
    <property type="entry name" value="HTH_AraC"/>
</dbReference>
<feature type="modified residue" description="4-aspartylphosphate" evidence="10">
    <location>
        <position position="55"/>
    </location>
</feature>
<dbReference type="SUPFAM" id="SSF46689">
    <property type="entry name" value="Homeodomain-like"/>
    <property type="match status" value="2"/>
</dbReference>
<evidence type="ECO:0000313" key="13">
    <source>
        <dbReference type="EMBL" id="XAH74655.1"/>
    </source>
</evidence>
<dbReference type="SUPFAM" id="SSF52172">
    <property type="entry name" value="CheY-like"/>
    <property type="match status" value="1"/>
</dbReference>
<dbReference type="Pfam" id="PF00072">
    <property type="entry name" value="Response_reg"/>
    <property type="match status" value="1"/>
</dbReference>
<dbReference type="PANTHER" id="PTHR42713:SF3">
    <property type="entry name" value="TRANSCRIPTIONAL REGULATORY PROTEIN HPTR"/>
    <property type="match status" value="1"/>
</dbReference>
<evidence type="ECO:0000256" key="1">
    <source>
        <dbReference type="ARBA" id="ARBA00004496"/>
    </source>
</evidence>
<evidence type="ECO:0000256" key="9">
    <source>
        <dbReference type="ARBA" id="ARBA00024867"/>
    </source>
</evidence>
<dbReference type="InterPro" id="IPR020449">
    <property type="entry name" value="Tscrpt_reg_AraC-type_HTH"/>
</dbReference>
<keyword evidence="7" id="KW-0238">DNA-binding</keyword>
<dbReference type="PROSITE" id="PS01124">
    <property type="entry name" value="HTH_ARAC_FAMILY_2"/>
    <property type="match status" value="1"/>
</dbReference>
<dbReference type="PANTHER" id="PTHR42713">
    <property type="entry name" value="HISTIDINE KINASE-RELATED"/>
    <property type="match status" value="1"/>
</dbReference>
<dbReference type="InterPro" id="IPR011006">
    <property type="entry name" value="CheY-like_superfamily"/>
</dbReference>
<evidence type="ECO:0000256" key="6">
    <source>
        <dbReference type="ARBA" id="ARBA00023015"/>
    </source>
</evidence>
<feature type="domain" description="HTH araC/xylS-type" evidence="11">
    <location>
        <begin position="420"/>
        <end position="518"/>
    </location>
</feature>
<evidence type="ECO:0000259" key="11">
    <source>
        <dbReference type="PROSITE" id="PS01124"/>
    </source>
</evidence>
<dbReference type="Proteomes" id="UP001451571">
    <property type="component" value="Chromosome"/>
</dbReference>
<keyword evidence="6" id="KW-0805">Transcription regulation</keyword>
<keyword evidence="5" id="KW-0902">Two-component regulatory system</keyword>
<dbReference type="InterPro" id="IPR009057">
    <property type="entry name" value="Homeodomain-like_sf"/>
</dbReference>
<evidence type="ECO:0000256" key="5">
    <source>
        <dbReference type="ARBA" id="ARBA00023012"/>
    </source>
</evidence>
<comment type="subcellular location">
    <subcellularLocation>
        <location evidence="1">Cytoplasm</location>
    </subcellularLocation>
</comment>
<dbReference type="PROSITE" id="PS00041">
    <property type="entry name" value="HTH_ARAC_FAMILY_1"/>
    <property type="match status" value="1"/>
</dbReference>
<keyword evidence="4 10" id="KW-0597">Phosphoprotein</keyword>
<dbReference type="Gene3D" id="1.10.10.60">
    <property type="entry name" value="Homeodomain-like"/>
    <property type="match status" value="2"/>
</dbReference>
<evidence type="ECO:0000256" key="2">
    <source>
        <dbReference type="ARBA" id="ARBA00018672"/>
    </source>
</evidence>
<reference evidence="13 14" key="1">
    <citation type="submission" date="2024-02" db="EMBL/GenBank/DDBJ databases">
        <title>Bacterial strain from lacustrine sediment.</title>
        <authorList>
            <person name="Petit C."/>
            <person name="Fadhlaoui K."/>
        </authorList>
    </citation>
    <scope>NUCLEOTIDE SEQUENCE [LARGE SCALE GENOMIC DNA]</scope>
    <source>
        <strain evidence="13 14">IPX-CK</strain>
    </source>
</reference>
<evidence type="ECO:0000313" key="14">
    <source>
        <dbReference type="Proteomes" id="UP001451571"/>
    </source>
</evidence>
<evidence type="ECO:0000259" key="12">
    <source>
        <dbReference type="PROSITE" id="PS50110"/>
    </source>
</evidence>
<dbReference type="SMART" id="SM00342">
    <property type="entry name" value="HTH_ARAC"/>
    <property type="match status" value="1"/>
</dbReference>
<sequence>MYTVLIADDEASIREGLKYIMDWENMGFSICGETSNGEDTLQTILQTEPNLVLLDIRMPKMYGTDIIRIARENGYRGKFIILSGYSDFAYAQTAIRYGASFYLTKPIEEEELQRAVEKIKETLVAEKNRSDNIALFKSKARESIIYEVITGMYDSEQPINLTESELEELHLTSDVYQVVIYEKFSSNPSGPGYSFSELLKITNKGNHTFDYFKKGNNEVILLKGSFAINKFQDFLSHYENSCLQDGSPLDSLFLAYGHPVVSLEDIHLSYEEASALKNRRFFCIQGQHTLGFEELPDVQSLNREIDNGLLTEYSDRLTGYLLAFNRRMVAETLSGLEDYLYGVKNDISSVKLFLTDLYLRIKEKINHTYGSPDIPFPNNAEVISHIEGCHHLYEIILYISEMTDMIMNATGNPSRDTVLDDIIYYINHNFQKNIKLESIAPLFGYNSAYLGKIFNKHLGESFNSYVDHKRIDQSLGLLKEKNMKVYEISEQVGYKNVDYFHKKFKKYIGMSPAEYRKKLEDEGAL</sequence>
<evidence type="ECO:0000256" key="10">
    <source>
        <dbReference type="PROSITE-ProRule" id="PRU00169"/>
    </source>
</evidence>
<accession>A0ABZ3EYM2</accession>
<gene>
    <name evidence="13" type="ORF">V6984_02505</name>
</gene>
<evidence type="ECO:0000256" key="7">
    <source>
        <dbReference type="ARBA" id="ARBA00023125"/>
    </source>
</evidence>
<evidence type="ECO:0000256" key="3">
    <source>
        <dbReference type="ARBA" id="ARBA00022490"/>
    </source>
</evidence>
<dbReference type="PROSITE" id="PS50110">
    <property type="entry name" value="RESPONSE_REGULATORY"/>
    <property type="match status" value="1"/>
</dbReference>
<dbReference type="InterPro" id="IPR051552">
    <property type="entry name" value="HptR"/>
</dbReference>
<evidence type="ECO:0000256" key="4">
    <source>
        <dbReference type="ARBA" id="ARBA00022553"/>
    </source>
</evidence>
<dbReference type="Pfam" id="PF12833">
    <property type="entry name" value="HTH_18"/>
    <property type="match status" value="1"/>
</dbReference>
<evidence type="ECO:0000256" key="8">
    <source>
        <dbReference type="ARBA" id="ARBA00023163"/>
    </source>
</evidence>
<keyword evidence="14" id="KW-1185">Reference proteome</keyword>
<dbReference type="InterPro" id="IPR018062">
    <property type="entry name" value="HTH_AraC-typ_CS"/>
</dbReference>
<organism evidence="13 14">
    <name type="scientific">Kineothrix sedimenti</name>
    <dbReference type="NCBI Taxonomy" id="3123317"/>
    <lineage>
        <taxon>Bacteria</taxon>
        <taxon>Bacillati</taxon>
        <taxon>Bacillota</taxon>
        <taxon>Clostridia</taxon>
        <taxon>Lachnospirales</taxon>
        <taxon>Lachnospiraceae</taxon>
        <taxon>Kineothrix</taxon>
    </lineage>
</organism>
<comment type="function">
    <text evidence="9">May play the central regulatory role in sporulation. It may be an element of the effector pathway responsible for the activation of sporulation genes in response to nutritional stress. Spo0A may act in concert with spo0H (a sigma factor) to control the expression of some genes that are critical to the sporulation process.</text>
</comment>
<dbReference type="CDD" id="cd17536">
    <property type="entry name" value="REC_YesN-like"/>
    <property type="match status" value="1"/>
</dbReference>
<dbReference type="SMART" id="SM00448">
    <property type="entry name" value="REC"/>
    <property type="match status" value="1"/>
</dbReference>